<dbReference type="STRING" id="857290.HMPREF9156_00879"/>
<dbReference type="HOGENOM" id="CLU_062215_0_0_11"/>
<dbReference type="InterPro" id="IPR029044">
    <property type="entry name" value="Nucleotide-diphossugar_trans"/>
</dbReference>
<dbReference type="AlphaFoldDB" id="J0WZK5"/>
<proteinExistence type="predicted"/>
<comment type="caution">
    <text evidence="1">The sequence shown here is derived from an EMBL/GenBank/DDBJ whole genome shotgun (WGS) entry which is preliminary data.</text>
</comment>
<gene>
    <name evidence="1" type="ORF">HMPREF9156_00879</name>
</gene>
<dbReference type="eggNOG" id="COG1442">
    <property type="taxonomic scope" value="Bacteria"/>
</dbReference>
<reference evidence="1 2" key="1">
    <citation type="submission" date="2012-01" db="EMBL/GenBank/DDBJ databases">
        <title>The Genome Sequence of Scardovia wiggsiae F0424.</title>
        <authorList>
            <consortium name="The Broad Institute Genome Sequencing Platform"/>
            <person name="Earl A."/>
            <person name="Ward D."/>
            <person name="Feldgarden M."/>
            <person name="Gevers D."/>
            <person name="Izard J."/>
            <person name="Ganesan A."/>
            <person name="Baranova O.V."/>
            <person name="Blanton J.M."/>
            <person name="Tanner A.C."/>
            <person name="Mathney J."/>
            <person name="Dewhirst F.E."/>
            <person name="Young S.K."/>
            <person name="Zeng Q."/>
            <person name="Gargeya S."/>
            <person name="Fitzgerald M."/>
            <person name="Haas B."/>
            <person name="Abouelleil A."/>
            <person name="Alvarado L."/>
            <person name="Arachchi H.M."/>
            <person name="Berlin A."/>
            <person name="Chapman S.B."/>
            <person name="Gearin G."/>
            <person name="Goldberg J."/>
            <person name="Griggs A."/>
            <person name="Gujja S."/>
            <person name="Hansen M."/>
            <person name="Heiman D."/>
            <person name="Howarth C."/>
            <person name="Larimer J."/>
            <person name="Lui A."/>
            <person name="MacDonald P.J.P."/>
            <person name="McCowen C."/>
            <person name="Montmayeur A."/>
            <person name="Murphy C."/>
            <person name="Neiman D."/>
            <person name="Pearson M."/>
            <person name="Priest M."/>
            <person name="Roberts A."/>
            <person name="Saif S."/>
            <person name="Shea T."/>
            <person name="Sisk P."/>
            <person name="Stolte C."/>
            <person name="Sykes S."/>
            <person name="Wortman J."/>
            <person name="Nusbaum C."/>
            <person name="Birren B."/>
        </authorList>
    </citation>
    <scope>NUCLEOTIDE SEQUENCE [LARGE SCALE GENOMIC DNA]</scope>
    <source>
        <strain evidence="1 2">F0424</strain>
    </source>
</reference>
<dbReference type="EMBL" id="AGZS01000003">
    <property type="protein sequence ID" value="EJD65004.1"/>
    <property type="molecule type" value="Genomic_DNA"/>
</dbReference>
<evidence type="ECO:0000313" key="1">
    <source>
        <dbReference type="EMBL" id="EJD65004.1"/>
    </source>
</evidence>
<organism evidence="1 2">
    <name type="scientific">Scardovia wiggsiae F0424</name>
    <dbReference type="NCBI Taxonomy" id="857290"/>
    <lineage>
        <taxon>Bacteria</taxon>
        <taxon>Bacillati</taxon>
        <taxon>Actinomycetota</taxon>
        <taxon>Actinomycetes</taxon>
        <taxon>Bifidobacteriales</taxon>
        <taxon>Bifidobacteriaceae</taxon>
        <taxon>Scardovia</taxon>
    </lineage>
</organism>
<keyword evidence="2" id="KW-1185">Reference proteome</keyword>
<dbReference type="Gene3D" id="3.90.550.10">
    <property type="entry name" value="Spore Coat Polysaccharide Biosynthesis Protein SpsA, Chain A"/>
    <property type="match status" value="1"/>
</dbReference>
<dbReference type="InterPro" id="IPR002495">
    <property type="entry name" value="Glyco_trans_8"/>
</dbReference>
<dbReference type="SUPFAM" id="SSF53448">
    <property type="entry name" value="Nucleotide-diphospho-sugar transferases"/>
    <property type="match status" value="1"/>
</dbReference>
<dbReference type="Pfam" id="PF01501">
    <property type="entry name" value="Glyco_transf_8"/>
    <property type="match status" value="1"/>
</dbReference>
<sequence length="267" mass="30212">MRDGLLISVLSLLDHSSGPVNVYVLTASLTTPGHVWKPIDSRDISYIDSLIKDSACGGSAKLIDISVQFNTQLPYANMDTRFSPYCMLRLYADLIELPDRMLYLDTDVVCRKDPGELYAADISNVQIAGVPDHYGRLMPTAGFTIPGDYLNSGVLLLNMPEIRSTGLFAGCRELCAEKRMFLCDQTAINRLARSRAVLPRRYNEQLKTRPDTVLRHFTTTLHLLPKPHTLTVKPWDVDRLHSVLSEHGFDPLIHKYQYHIKRMNPEL</sequence>
<protein>
    <submittedName>
        <fullName evidence="1">Uncharacterized protein</fullName>
    </submittedName>
</protein>
<dbReference type="GO" id="GO:0016757">
    <property type="term" value="F:glycosyltransferase activity"/>
    <property type="evidence" value="ECO:0007669"/>
    <property type="project" value="InterPro"/>
</dbReference>
<name>J0WZK5_9BIFI</name>
<evidence type="ECO:0000313" key="2">
    <source>
        <dbReference type="Proteomes" id="UP000006415"/>
    </source>
</evidence>
<accession>J0WZK5</accession>
<dbReference type="Proteomes" id="UP000006415">
    <property type="component" value="Unassembled WGS sequence"/>
</dbReference>